<dbReference type="Proteomes" id="UP001148662">
    <property type="component" value="Unassembled WGS sequence"/>
</dbReference>
<comment type="caution">
    <text evidence="1">The sequence shown here is derived from an EMBL/GenBank/DDBJ whole genome shotgun (WGS) entry which is preliminary data.</text>
</comment>
<reference evidence="1" key="1">
    <citation type="submission" date="2022-07" db="EMBL/GenBank/DDBJ databases">
        <title>Genome Sequence of Phlebia brevispora.</title>
        <authorList>
            <person name="Buettner E."/>
        </authorList>
    </citation>
    <scope>NUCLEOTIDE SEQUENCE</scope>
    <source>
        <strain evidence="1">MPL23</strain>
    </source>
</reference>
<name>A0ACC1SJD0_9APHY</name>
<evidence type="ECO:0000313" key="2">
    <source>
        <dbReference type="Proteomes" id="UP001148662"/>
    </source>
</evidence>
<dbReference type="EMBL" id="JANHOG010001220">
    <property type="protein sequence ID" value="KAJ3541092.1"/>
    <property type="molecule type" value="Genomic_DNA"/>
</dbReference>
<accession>A0ACC1SJD0</accession>
<keyword evidence="2" id="KW-1185">Reference proteome</keyword>
<organism evidence="1 2">
    <name type="scientific">Phlebia brevispora</name>
    <dbReference type="NCBI Taxonomy" id="194682"/>
    <lineage>
        <taxon>Eukaryota</taxon>
        <taxon>Fungi</taxon>
        <taxon>Dikarya</taxon>
        <taxon>Basidiomycota</taxon>
        <taxon>Agaricomycotina</taxon>
        <taxon>Agaricomycetes</taxon>
        <taxon>Polyporales</taxon>
        <taxon>Meruliaceae</taxon>
        <taxon>Phlebia</taxon>
    </lineage>
</organism>
<evidence type="ECO:0000313" key="1">
    <source>
        <dbReference type="EMBL" id="KAJ3541092.1"/>
    </source>
</evidence>
<sequence>MTLNITAVQPEHWKYVSEGGASIVFSYQGPPHPHFDGTVLRLRKIPYNNAPTSATPEVAEEPDDPTIQFQQQIIQRLIPVAHLPRLESVEVQREWLEELQRLADVERPAERRAKDRIDVCRRKAVLATDLVGGNALAVEIKPKWGFLPSTAHLTAATLPIKSMTCRYCMHSYLKAAKGEEVCFDYCPLDLYSGDEIRVRRALNALFDAWVGSSGAINNLRVFAEGTMVKPSLRPSSLGPLAKHFPRSVAEEATLSKLQGDFVAALIPLLLGTPVLRILSTLQRTLDALDIEGLSALWAAAHQSAAVQVAADPASVAVPPLGAGLTEPTIADWQAFLDIFLTKHAQMDHDHPDSANVKYYCMAYILSASFKDCSIILRIPQDGPATVTVIDLDVKPVEKLSTWAKLDAQIVDEYRGIPEPANCVARL</sequence>
<protein>
    <submittedName>
        <fullName evidence="1">Uncharacterized protein</fullName>
    </submittedName>
</protein>
<proteinExistence type="predicted"/>
<gene>
    <name evidence="1" type="ORF">NM688_g6133</name>
</gene>